<keyword evidence="2" id="KW-0812">Transmembrane</keyword>
<keyword evidence="2" id="KW-1133">Transmembrane helix</keyword>
<name>A0ABV0M5M1_9HYPH</name>
<gene>
    <name evidence="3" type="ORF">ABK249_19740</name>
</gene>
<feature type="transmembrane region" description="Helical" evidence="2">
    <location>
        <begin position="6"/>
        <end position="26"/>
    </location>
</feature>
<dbReference type="RefSeq" id="WP_037154736.1">
    <property type="nucleotide sequence ID" value="NZ_JBEAAL010000016.1"/>
</dbReference>
<keyword evidence="4" id="KW-1185">Reference proteome</keyword>
<accession>A0ABV0M5M1</accession>
<comment type="caution">
    <text evidence="3">The sequence shown here is derived from an EMBL/GenBank/DDBJ whole genome shotgun (WGS) entry which is preliminary data.</text>
</comment>
<evidence type="ECO:0000256" key="2">
    <source>
        <dbReference type="SAM" id="Phobius"/>
    </source>
</evidence>
<dbReference type="EMBL" id="JBEAAL010000016">
    <property type="protein sequence ID" value="MEQ1407168.1"/>
    <property type="molecule type" value="Genomic_DNA"/>
</dbReference>
<evidence type="ECO:0000256" key="1">
    <source>
        <dbReference type="SAM" id="MobiDB-lite"/>
    </source>
</evidence>
<sequence length="61" mass="7041">MADNFWFIVVAIGPILLGAAIAYALLQRRRLTDREKEQQEEAIERLYDKPPGGREPHPHSR</sequence>
<evidence type="ECO:0000313" key="4">
    <source>
        <dbReference type="Proteomes" id="UP001496627"/>
    </source>
</evidence>
<feature type="region of interest" description="Disordered" evidence="1">
    <location>
        <begin position="34"/>
        <end position="61"/>
    </location>
</feature>
<keyword evidence="2" id="KW-0472">Membrane</keyword>
<evidence type="ECO:0000313" key="3">
    <source>
        <dbReference type="EMBL" id="MEQ1407168.1"/>
    </source>
</evidence>
<reference evidence="3 4" key="1">
    <citation type="submission" date="2024-05" db="EMBL/GenBank/DDBJ databases">
        <title>Neorhizobium sp. Rsf11, a plant growth promoting and heavy metal resistant PAH-degrader.</title>
        <authorList>
            <person name="Golubev S.N."/>
            <person name="Muratova A.Y."/>
            <person name="Markelova M.I."/>
        </authorList>
    </citation>
    <scope>NUCLEOTIDE SEQUENCE [LARGE SCALE GENOMIC DNA]</scope>
    <source>
        <strain evidence="3 4">Rsf11</strain>
    </source>
</reference>
<proteinExistence type="predicted"/>
<organism evidence="3 4">
    <name type="scientific">Neorhizobium phenanthreniclasticum</name>
    <dbReference type="NCBI Taxonomy" id="3157917"/>
    <lineage>
        <taxon>Bacteria</taxon>
        <taxon>Pseudomonadati</taxon>
        <taxon>Pseudomonadota</taxon>
        <taxon>Alphaproteobacteria</taxon>
        <taxon>Hyphomicrobiales</taxon>
        <taxon>Rhizobiaceae</taxon>
        <taxon>Rhizobium/Agrobacterium group</taxon>
        <taxon>Neorhizobium</taxon>
    </lineage>
</organism>
<dbReference type="Proteomes" id="UP001496627">
    <property type="component" value="Unassembled WGS sequence"/>
</dbReference>
<protein>
    <submittedName>
        <fullName evidence="3">Uncharacterized protein</fullName>
    </submittedName>
</protein>